<keyword evidence="3" id="KW-1185">Reference proteome</keyword>
<evidence type="ECO:0000313" key="3">
    <source>
        <dbReference type="Proteomes" id="UP000764837"/>
    </source>
</evidence>
<feature type="domain" description="DUF7380" evidence="1">
    <location>
        <begin position="27"/>
        <end position="150"/>
    </location>
</feature>
<gene>
    <name evidence="2" type="ORF">JOD64_005251</name>
</gene>
<organism evidence="2 3">
    <name type="scientific">Micromonospora luteifusca</name>
    <dbReference type="NCBI Taxonomy" id="709860"/>
    <lineage>
        <taxon>Bacteria</taxon>
        <taxon>Bacillati</taxon>
        <taxon>Actinomycetota</taxon>
        <taxon>Actinomycetes</taxon>
        <taxon>Micromonosporales</taxon>
        <taxon>Micromonosporaceae</taxon>
        <taxon>Micromonospora</taxon>
    </lineage>
</organism>
<reference evidence="2 3" key="1">
    <citation type="submission" date="2021-01" db="EMBL/GenBank/DDBJ databases">
        <title>Sequencing the genomes of 1000 actinobacteria strains.</title>
        <authorList>
            <person name="Klenk H.-P."/>
        </authorList>
    </citation>
    <scope>NUCLEOTIDE SEQUENCE [LARGE SCALE GENOMIC DNA]</scope>
    <source>
        <strain evidence="2 3">DSM 100204</strain>
    </source>
</reference>
<evidence type="ECO:0000313" key="2">
    <source>
        <dbReference type="EMBL" id="MBM7494029.1"/>
    </source>
</evidence>
<comment type="caution">
    <text evidence="2">The sequence shown here is derived from an EMBL/GenBank/DDBJ whole genome shotgun (WGS) entry which is preliminary data.</text>
</comment>
<dbReference type="Proteomes" id="UP000764837">
    <property type="component" value="Unassembled WGS sequence"/>
</dbReference>
<accession>A0ABS2M288</accession>
<sequence>MARLADLACDGVDDPHNAGLRTERLAKQANPQIEAAAAKALFTTFMYLIQVASPDEPPDARLDPLDGPSLFPLALREADGDLRQLWLGLAGEVRHPVARARCWDIVFTLQLMPNRRDAAERAVRAYLDSTSTPLSLQEKANGLLRAWTMARLVRLTDIEQEIATAMTAVVEAAVDQREHPYAAITVLGALTAPPPGRAARVANPAVDDLLDRALTTYPQVHIIQGFAALVRKSAGSGSVRVEHANRHEVEAMIAEAEAATDPMIIRTRFSDAASAARRYGVADLERVAVARLQAAPPVTWERTEWSFVTPKAFFDLYLPGFSTATDWRRALSIWLHSGPPSGNKETNEATARQAMGESIIRFLATTVLFRDGDLPSRTVTGDAAAFDRELVRAEQHSLNMNGRFLARALWQIRERFGVPSHDDLTEFLRLSNADPAMVHDLATALQLYWIDEYDASSHLVVPKVEAAARALLLELNEPMYRTAIGDKAGQFPGLGVLLPFLVDNTFDPDWERFLRTFLLSDGANIRNLIAHGFARNISAIEAALALRAAAVLILLTTNRAVTRDAETIRAAVAAPVCGPRRPWRQRLVAALWAAGRELHN</sequence>
<protein>
    <recommendedName>
        <fullName evidence="1">DUF7380 domain-containing protein</fullName>
    </recommendedName>
</protein>
<proteinExistence type="predicted"/>
<name>A0ABS2M288_9ACTN</name>
<dbReference type="InterPro" id="IPR055804">
    <property type="entry name" value="DUF7380"/>
</dbReference>
<dbReference type="RefSeq" id="WP_239559656.1">
    <property type="nucleotide sequence ID" value="NZ_JAFBBP010000001.1"/>
</dbReference>
<dbReference type="Pfam" id="PF24098">
    <property type="entry name" value="DUF7380"/>
    <property type="match status" value="1"/>
</dbReference>
<dbReference type="EMBL" id="JAFBBP010000001">
    <property type="protein sequence ID" value="MBM7494029.1"/>
    <property type="molecule type" value="Genomic_DNA"/>
</dbReference>
<evidence type="ECO:0000259" key="1">
    <source>
        <dbReference type="Pfam" id="PF24098"/>
    </source>
</evidence>